<dbReference type="InterPro" id="IPR045314">
    <property type="entry name" value="bZIP_plant_GBF1"/>
</dbReference>
<keyword evidence="5" id="KW-0804">Transcription</keyword>
<evidence type="ECO:0000256" key="1">
    <source>
        <dbReference type="ARBA" id="ARBA00004123"/>
    </source>
</evidence>
<dbReference type="InterPro" id="IPR046347">
    <property type="entry name" value="bZIP_sf"/>
</dbReference>
<dbReference type="OMA" id="KQHEDEG"/>
<keyword evidence="6" id="KW-0539">Nucleus</keyword>
<dbReference type="SUPFAM" id="SSF57959">
    <property type="entry name" value="Leucine zipper domain"/>
    <property type="match status" value="1"/>
</dbReference>
<evidence type="ECO:0000256" key="4">
    <source>
        <dbReference type="ARBA" id="ARBA00023125"/>
    </source>
</evidence>
<organism evidence="9 10">
    <name type="scientific">Asparagus officinalis</name>
    <name type="common">Garden asparagus</name>
    <dbReference type="NCBI Taxonomy" id="4686"/>
    <lineage>
        <taxon>Eukaryota</taxon>
        <taxon>Viridiplantae</taxon>
        <taxon>Streptophyta</taxon>
        <taxon>Embryophyta</taxon>
        <taxon>Tracheophyta</taxon>
        <taxon>Spermatophyta</taxon>
        <taxon>Magnoliopsida</taxon>
        <taxon>Liliopsida</taxon>
        <taxon>Asparagales</taxon>
        <taxon>Asparagaceae</taxon>
        <taxon>Asparagoideae</taxon>
        <taxon>Asparagus</taxon>
    </lineage>
</organism>
<feature type="compositionally biased region" description="Polar residues" evidence="7">
    <location>
        <begin position="104"/>
        <end position="117"/>
    </location>
</feature>
<feature type="compositionally biased region" description="Gly residues" evidence="7">
    <location>
        <begin position="41"/>
        <end position="57"/>
    </location>
</feature>
<feature type="region of interest" description="Disordered" evidence="7">
    <location>
        <begin position="186"/>
        <end position="220"/>
    </location>
</feature>
<dbReference type="OrthoDB" id="1642657at2759"/>
<feature type="region of interest" description="Disordered" evidence="7">
    <location>
        <begin position="1"/>
        <end position="147"/>
    </location>
</feature>
<dbReference type="PROSITE" id="PS50217">
    <property type="entry name" value="BZIP"/>
    <property type="match status" value="1"/>
</dbReference>
<dbReference type="GO" id="GO:0043565">
    <property type="term" value="F:sequence-specific DNA binding"/>
    <property type="evidence" value="ECO:0007669"/>
    <property type="project" value="InterPro"/>
</dbReference>
<dbReference type="Gramene" id="ONK74817">
    <property type="protein sequence ID" value="ONK74817"/>
    <property type="gene ID" value="A4U43_C03F10440"/>
</dbReference>
<evidence type="ECO:0000256" key="2">
    <source>
        <dbReference type="ARBA" id="ARBA00007163"/>
    </source>
</evidence>
<dbReference type="Gene3D" id="1.20.5.170">
    <property type="match status" value="1"/>
</dbReference>
<evidence type="ECO:0000256" key="6">
    <source>
        <dbReference type="ARBA" id="ARBA00023242"/>
    </source>
</evidence>
<evidence type="ECO:0000313" key="9">
    <source>
        <dbReference type="EMBL" id="ONK74817.1"/>
    </source>
</evidence>
<dbReference type="SMART" id="SM00338">
    <property type="entry name" value="BRLZ"/>
    <property type="match status" value="1"/>
</dbReference>
<proteinExistence type="inferred from homology"/>
<protein>
    <recommendedName>
        <fullName evidence="8">BZIP domain-containing protein</fullName>
    </recommendedName>
</protein>
<comment type="subcellular location">
    <subcellularLocation>
        <location evidence="1">Nucleus</location>
    </subcellularLocation>
</comment>
<dbReference type="GO" id="GO:0005634">
    <property type="term" value="C:nucleus"/>
    <property type="evidence" value="ECO:0007669"/>
    <property type="project" value="UniProtKB-SubCell"/>
</dbReference>
<dbReference type="InterPro" id="IPR004827">
    <property type="entry name" value="bZIP"/>
</dbReference>
<evidence type="ECO:0000259" key="8">
    <source>
        <dbReference type="PROSITE" id="PS50217"/>
    </source>
</evidence>
<name>A0A5P1FBN3_ASPOF</name>
<keyword evidence="3" id="KW-0805">Transcription regulation</keyword>
<feature type="compositionally biased region" description="Polar residues" evidence="7">
    <location>
        <begin position="274"/>
        <end position="287"/>
    </location>
</feature>
<feature type="region of interest" description="Disordered" evidence="7">
    <location>
        <begin position="274"/>
        <end position="295"/>
    </location>
</feature>
<keyword evidence="10" id="KW-1185">Reference proteome</keyword>
<reference evidence="10" key="1">
    <citation type="journal article" date="2017" name="Nat. Commun.">
        <title>The asparagus genome sheds light on the origin and evolution of a young Y chromosome.</title>
        <authorList>
            <person name="Harkess A."/>
            <person name="Zhou J."/>
            <person name="Xu C."/>
            <person name="Bowers J.E."/>
            <person name="Van der Hulst R."/>
            <person name="Ayyampalayam S."/>
            <person name="Mercati F."/>
            <person name="Riccardi P."/>
            <person name="McKain M.R."/>
            <person name="Kakrana A."/>
            <person name="Tang H."/>
            <person name="Ray J."/>
            <person name="Groenendijk J."/>
            <person name="Arikit S."/>
            <person name="Mathioni S.M."/>
            <person name="Nakano M."/>
            <person name="Shan H."/>
            <person name="Telgmann-Rauber A."/>
            <person name="Kanno A."/>
            <person name="Yue Z."/>
            <person name="Chen H."/>
            <person name="Li W."/>
            <person name="Chen Y."/>
            <person name="Xu X."/>
            <person name="Zhang Y."/>
            <person name="Luo S."/>
            <person name="Chen H."/>
            <person name="Gao J."/>
            <person name="Mao Z."/>
            <person name="Pires J.C."/>
            <person name="Luo M."/>
            <person name="Kudrna D."/>
            <person name="Wing R.A."/>
            <person name="Meyers B.C."/>
            <person name="Yi K."/>
            <person name="Kong H."/>
            <person name="Lavrijsen P."/>
            <person name="Sunseri F."/>
            <person name="Falavigna A."/>
            <person name="Ye Y."/>
            <person name="Leebens-Mack J.H."/>
            <person name="Chen G."/>
        </authorList>
    </citation>
    <scope>NUCLEOTIDE SEQUENCE [LARGE SCALE GENOMIC DNA]</scope>
    <source>
        <strain evidence="10">cv. DH0086</strain>
    </source>
</reference>
<evidence type="ECO:0000313" key="10">
    <source>
        <dbReference type="Proteomes" id="UP000243459"/>
    </source>
</evidence>
<comment type="similarity">
    <text evidence="2">Belongs to the bZIP family.</text>
</comment>
<dbReference type="PANTHER" id="PTHR45967:SF31">
    <property type="entry name" value="DNA-BINDING PROTEIN EMBP-1"/>
    <property type="match status" value="1"/>
</dbReference>
<evidence type="ECO:0000256" key="3">
    <source>
        <dbReference type="ARBA" id="ARBA00023015"/>
    </source>
</evidence>
<dbReference type="Proteomes" id="UP000243459">
    <property type="component" value="Chromosome 3"/>
</dbReference>
<feature type="compositionally biased region" description="Basic and acidic residues" evidence="7">
    <location>
        <begin position="192"/>
        <end position="220"/>
    </location>
</feature>
<dbReference type="InterPro" id="IPR044827">
    <property type="entry name" value="GBF-like"/>
</dbReference>
<dbReference type="CDD" id="cd14702">
    <property type="entry name" value="bZIP_plant_GBF1"/>
    <property type="match status" value="1"/>
</dbReference>
<dbReference type="PANTHER" id="PTHR45967">
    <property type="entry name" value="G-BOX-BINDING FACTOR 3-RELATED"/>
    <property type="match status" value="1"/>
</dbReference>
<dbReference type="Pfam" id="PF16596">
    <property type="entry name" value="MFMR_assoc"/>
    <property type="match status" value="1"/>
</dbReference>
<feature type="domain" description="BZIP" evidence="8">
    <location>
        <begin position="198"/>
        <end position="261"/>
    </location>
</feature>
<dbReference type="Pfam" id="PF00170">
    <property type="entry name" value="bZIP_1"/>
    <property type="match status" value="1"/>
</dbReference>
<gene>
    <name evidence="9" type="ORF">A4U43_C03F10440</name>
</gene>
<keyword evidence="4" id="KW-0238">DNA-binding</keyword>
<dbReference type="EMBL" id="CM007383">
    <property type="protein sequence ID" value="ONK74817.1"/>
    <property type="molecule type" value="Genomic_DNA"/>
</dbReference>
<dbReference type="GO" id="GO:0003700">
    <property type="term" value="F:DNA-binding transcription factor activity"/>
    <property type="evidence" value="ECO:0007669"/>
    <property type="project" value="InterPro"/>
</dbReference>
<dbReference type="PROSITE" id="PS00036">
    <property type="entry name" value="BZIP_BASIC"/>
    <property type="match status" value="1"/>
</dbReference>
<dbReference type="AlphaFoldDB" id="A0A5P1FBN3"/>
<sequence length="295" mass="31240">MMSPYGTPIPYSPMYHPMYAHPSVATGAGYPAVESGSNKSKGGGGSGPGKSGDGGKVTSGSADDYGSQSGGESGSEGSSDTRDNGSHPQDAARKRTCGEAFTEGESSQPITTPQNCDITAESPYSGRPRTVSKLPVSAPGRATIPGPATNLNIGMDVWNASHAGTAPKVRPTSANVGSATVGANGVVTEHNWTQDERELKRERRKQSNRESARRSRLRKQQECEDLARKVTELNSENSALKAELEQLNKGCKDLEAENASITEELNRMAKTGLSSNFEGINCNSSDTDAQRQRQF</sequence>
<evidence type="ECO:0000256" key="5">
    <source>
        <dbReference type="ARBA" id="ARBA00023163"/>
    </source>
</evidence>
<feature type="compositionally biased region" description="Basic and acidic residues" evidence="7">
    <location>
        <begin position="79"/>
        <end position="97"/>
    </location>
</feature>
<accession>A0A5P1FBN3</accession>
<evidence type="ECO:0000256" key="7">
    <source>
        <dbReference type="SAM" id="MobiDB-lite"/>
    </source>
</evidence>
<dbReference type="FunFam" id="1.20.5.170:FF:000020">
    <property type="entry name" value="BZIP transcription factor"/>
    <property type="match status" value="1"/>
</dbReference>